<evidence type="ECO:0000313" key="2">
    <source>
        <dbReference type="EMBL" id="SFQ27106.1"/>
    </source>
</evidence>
<reference evidence="2 4" key="1">
    <citation type="submission" date="2016-10" db="EMBL/GenBank/DDBJ databases">
        <authorList>
            <person name="de Groot N.N."/>
        </authorList>
    </citation>
    <scope>NUCLEOTIDE SEQUENCE [LARGE SCALE GENOMIC DNA]</scope>
    <source>
        <strain evidence="2">E92</strain>
        <strain evidence="4">E92,LMG 26720,CCM 7988</strain>
    </source>
</reference>
<feature type="compositionally biased region" description="Acidic residues" evidence="1">
    <location>
        <begin position="77"/>
        <end position="91"/>
    </location>
</feature>
<dbReference type="AlphaFoldDB" id="A0A1I5X5K7"/>
<dbReference type="Proteomes" id="UP000199306">
    <property type="component" value="Unassembled WGS sequence"/>
</dbReference>
<dbReference type="OrthoDB" id="1377501at2"/>
<name>A0A1I5X5K7_9BACT</name>
<dbReference type="STRING" id="1079859.SAMN04515674_113143"/>
<protein>
    <submittedName>
        <fullName evidence="2">Uncharacterized protein</fullName>
    </submittedName>
</protein>
<gene>
    <name evidence="2" type="ORF">SAMN04515674_113143</name>
    <name evidence="3" type="ORF">SAMN04515674_12157</name>
</gene>
<dbReference type="EMBL" id="FOXH01000021">
    <property type="protein sequence ID" value="SFQ47514.1"/>
    <property type="molecule type" value="Genomic_DNA"/>
</dbReference>
<feature type="region of interest" description="Disordered" evidence="1">
    <location>
        <begin position="55"/>
        <end position="91"/>
    </location>
</feature>
<evidence type="ECO:0000313" key="4">
    <source>
        <dbReference type="Proteomes" id="UP000199306"/>
    </source>
</evidence>
<evidence type="ECO:0000313" key="3">
    <source>
        <dbReference type="EMBL" id="SFQ47514.1"/>
    </source>
</evidence>
<dbReference type="EMBL" id="FOXH01000013">
    <property type="protein sequence ID" value="SFQ27106.1"/>
    <property type="molecule type" value="Genomic_DNA"/>
</dbReference>
<sequence>MSERKEVLNIIFNQYPKESGFFVTSDNQAFTKSNENDAKNHAKTLEDKEVLWVERTPSTKASKPVKKGGKSGLVDVPDQEQESENDTEGNS</sequence>
<keyword evidence="4" id="KW-1185">Reference proteome</keyword>
<proteinExistence type="predicted"/>
<dbReference type="RefSeq" id="WP_092018844.1">
    <property type="nucleotide sequence ID" value="NZ_FOXH01000013.1"/>
</dbReference>
<accession>A0A1I5X5K7</accession>
<evidence type="ECO:0000256" key="1">
    <source>
        <dbReference type="SAM" id="MobiDB-lite"/>
    </source>
</evidence>
<organism evidence="2 4">
    <name type="scientific">Pseudarcicella hirudinis</name>
    <dbReference type="NCBI Taxonomy" id="1079859"/>
    <lineage>
        <taxon>Bacteria</taxon>
        <taxon>Pseudomonadati</taxon>
        <taxon>Bacteroidota</taxon>
        <taxon>Cytophagia</taxon>
        <taxon>Cytophagales</taxon>
        <taxon>Flectobacillaceae</taxon>
        <taxon>Pseudarcicella</taxon>
    </lineage>
</organism>